<dbReference type="PANTHER" id="PTHR46558">
    <property type="entry name" value="TRACRIPTIONAL REGULATORY PROTEIN-RELATED-RELATED"/>
    <property type="match status" value="1"/>
</dbReference>
<keyword evidence="4" id="KW-1185">Reference proteome</keyword>
<dbReference type="Pfam" id="PF13560">
    <property type="entry name" value="HTH_31"/>
    <property type="match status" value="1"/>
</dbReference>
<dbReference type="Proteomes" id="UP001298681">
    <property type="component" value="Unassembled WGS sequence"/>
</dbReference>
<proteinExistence type="predicted"/>
<name>A0ABS9MLZ1_9FIRM</name>
<evidence type="ECO:0000259" key="2">
    <source>
        <dbReference type="PROSITE" id="PS50943"/>
    </source>
</evidence>
<evidence type="ECO:0000313" key="4">
    <source>
        <dbReference type="Proteomes" id="UP001298681"/>
    </source>
</evidence>
<dbReference type="InterPro" id="IPR010982">
    <property type="entry name" value="Lambda_DNA-bd_dom_sf"/>
</dbReference>
<dbReference type="PROSITE" id="PS50943">
    <property type="entry name" value="HTH_CROC1"/>
    <property type="match status" value="1"/>
</dbReference>
<sequence>MMNLNEALRMLRHRAGLTQKQLADMLELDRSSYTYYETGKSTPTVPAFKRISDLYGVSMDTMMGESQESLVRAMDASHRMKVLEEGGPRVRRILLQAHGLEREEMRELVCAVRNLWESR</sequence>
<comment type="caution">
    <text evidence="3">The sequence shown here is derived from an EMBL/GenBank/DDBJ whole genome shotgun (WGS) entry which is preliminary data.</text>
</comment>
<dbReference type="InterPro" id="IPR001387">
    <property type="entry name" value="Cro/C1-type_HTH"/>
</dbReference>
<dbReference type="SMART" id="SM00530">
    <property type="entry name" value="HTH_XRE"/>
    <property type="match status" value="1"/>
</dbReference>
<reference evidence="3 4" key="1">
    <citation type="submission" date="2022-01" db="EMBL/GenBank/DDBJ databases">
        <title>Collection of gut derived symbiotic bacterial strains cultured from healthy donors.</title>
        <authorList>
            <person name="Lin H."/>
            <person name="Kohout C."/>
            <person name="Waligurski E."/>
            <person name="Pamer E.G."/>
        </authorList>
    </citation>
    <scope>NUCLEOTIDE SEQUENCE [LARGE SCALE GENOMIC DNA]</scope>
    <source>
        <strain evidence="3 4">DFI.7.58</strain>
    </source>
</reference>
<keyword evidence="1" id="KW-0238">DNA-binding</keyword>
<protein>
    <submittedName>
        <fullName evidence="3">Helix-turn-helix domain-containing protein</fullName>
    </submittedName>
</protein>
<accession>A0ABS9MLZ1</accession>
<evidence type="ECO:0000256" key="1">
    <source>
        <dbReference type="ARBA" id="ARBA00023125"/>
    </source>
</evidence>
<evidence type="ECO:0000313" key="3">
    <source>
        <dbReference type="EMBL" id="MCG4611822.1"/>
    </source>
</evidence>
<dbReference type="PANTHER" id="PTHR46558:SF13">
    <property type="entry name" value="HTH-TYPE TRANSCRIPTIONAL REGULATOR IMMR"/>
    <property type="match status" value="1"/>
</dbReference>
<dbReference type="Gene3D" id="1.10.260.40">
    <property type="entry name" value="lambda repressor-like DNA-binding domains"/>
    <property type="match status" value="1"/>
</dbReference>
<feature type="domain" description="HTH cro/C1-type" evidence="2">
    <location>
        <begin position="8"/>
        <end position="62"/>
    </location>
</feature>
<dbReference type="EMBL" id="JAKNHQ010000023">
    <property type="protein sequence ID" value="MCG4611822.1"/>
    <property type="molecule type" value="Genomic_DNA"/>
</dbReference>
<dbReference type="CDD" id="cd00093">
    <property type="entry name" value="HTH_XRE"/>
    <property type="match status" value="1"/>
</dbReference>
<dbReference type="SUPFAM" id="SSF47413">
    <property type="entry name" value="lambda repressor-like DNA-binding domains"/>
    <property type="match status" value="1"/>
</dbReference>
<dbReference type="RefSeq" id="WP_087235005.1">
    <property type="nucleotide sequence ID" value="NZ_JAKNHQ010000023.1"/>
</dbReference>
<gene>
    <name evidence="3" type="ORF">L0P57_12875</name>
</gene>
<organism evidence="3 4">
    <name type="scientific">Anaeromassilibacillus senegalensis</name>
    <dbReference type="NCBI Taxonomy" id="1673717"/>
    <lineage>
        <taxon>Bacteria</taxon>
        <taxon>Bacillati</taxon>
        <taxon>Bacillota</taxon>
        <taxon>Clostridia</taxon>
        <taxon>Eubacteriales</taxon>
        <taxon>Acutalibacteraceae</taxon>
        <taxon>Anaeromassilibacillus</taxon>
    </lineage>
</organism>